<keyword evidence="2" id="KW-1185">Reference proteome</keyword>
<protein>
    <submittedName>
        <fullName evidence="1">Uncharacterized protein</fullName>
    </submittedName>
</protein>
<evidence type="ECO:0000313" key="1">
    <source>
        <dbReference type="EMBL" id="TWB15609.1"/>
    </source>
</evidence>
<dbReference type="Proteomes" id="UP000316545">
    <property type="component" value="Unassembled WGS sequence"/>
</dbReference>
<organism evidence="1 2">
    <name type="scientific">Nitrospirillum amazonense</name>
    <dbReference type="NCBI Taxonomy" id="28077"/>
    <lineage>
        <taxon>Bacteria</taxon>
        <taxon>Pseudomonadati</taxon>
        <taxon>Pseudomonadota</taxon>
        <taxon>Alphaproteobacteria</taxon>
        <taxon>Rhodospirillales</taxon>
        <taxon>Azospirillaceae</taxon>
        <taxon>Nitrospirillum</taxon>
    </lineage>
</organism>
<dbReference type="EMBL" id="VITO01000029">
    <property type="protein sequence ID" value="TWB15609.1"/>
    <property type="molecule type" value="Genomic_DNA"/>
</dbReference>
<accession>A0A560F1W0</accession>
<comment type="caution">
    <text evidence="1">The sequence shown here is derived from an EMBL/GenBank/DDBJ whole genome shotgun (WGS) entry which is preliminary data.</text>
</comment>
<sequence length="277" mass="28823">MMGLLMTETVVPFLPAAGAMPAPDALTLPRAMAIALCQGGQLVALVKTALMMDGVPGEAARRNVLALRATMLDHAAHHPMDAAWVDPVAARLQALLDGELVRRANSIRSQAARRDQAERLREERVAGPVRQDPLQHMLTKGSLCEADIRSADEIRAIVASLTAHGWAGHGAIDPSIIKVDGGKGGGHIPAAAISGAHPEAAKLDRWLLDPLVTAVLGARPDGVVVTAATACLWVIVQGAACSTINADIGVRKGTVASAVSRALKAYPAPPPLLTHTI</sequence>
<gene>
    <name evidence="1" type="ORF">FBZ88_12962</name>
</gene>
<evidence type="ECO:0000313" key="2">
    <source>
        <dbReference type="Proteomes" id="UP000316545"/>
    </source>
</evidence>
<dbReference type="AlphaFoldDB" id="A0A560F1W0"/>
<name>A0A560F1W0_9PROT</name>
<proteinExistence type="predicted"/>
<reference evidence="1 2" key="1">
    <citation type="submission" date="2019-06" db="EMBL/GenBank/DDBJ databases">
        <title>Genomic Encyclopedia of Type Strains, Phase IV (KMG-V): Genome sequencing to study the core and pangenomes of soil and plant-associated prokaryotes.</title>
        <authorList>
            <person name="Whitman W."/>
        </authorList>
    </citation>
    <scope>NUCLEOTIDE SEQUENCE [LARGE SCALE GENOMIC DNA]</scope>
    <source>
        <strain evidence="1 2">BR 11865</strain>
    </source>
</reference>